<reference evidence="10" key="1">
    <citation type="submission" date="2023-07" db="EMBL/GenBank/DDBJ databases">
        <authorList>
            <person name="Kim M.K."/>
        </authorList>
    </citation>
    <scope>NUCLEOTIDE SEQUENCE</scope>
    <source>
        <strain evidence="10">ASUV-10-1</strain>
    </source>
</reference>
<keyword evidence="6" id="KW-0472">Membrane</keyword>
<keyword evidence="8" id="KW-0175">Coiled coil</keyword>
<evidence type="ECO:0000256" key="7">
    <source>
        <dbReference type="ARBA" id="ARBA00023237"/>
    </source>
</evidence>
<feature type="coiled-coil region" evidence="8">
    <location>
        <begin position="427"/>
        <end position="454"/>
    </location>
</feature>
<accession>A0ABT9B9L8</accession>
<keyword evidence="11" id="KW-1185">Reference proteome</keyword>
<organism evidence="10 11">
    <name type="scientific">Hymenobacter aranciens</name>
    <dbReference type="NCBI Taxonomy" id="3063996"/>
    <lineage>
        <taxon>Bacteria</taxon>
        <taxon>Pseudomonadati</taxon>
        <taxon>Bacteroidota</taxon>
        <taxon>Cytophagia</taxon>
        <taxon>Cytophagales</taxon>
        <taxon>Hymenobacteraceae</taxon>
        <taxon>Hymenobacter</taxon>
    </lineage>
</organism>
<dbReference type="RefSeq" id="WP_305005048.1">
    <property type="nucleotide sequence ID" value="NZ_JAUQSY010000002.1"/>
</dbReference>
<evidence type="ECO:0000256" key="5">
    <source>
        <dbReference type="ARBA" id="ARBA00022692"/>
    </source>
</evidence>
<evidence type="ECO:0000256" key="3">
    <source>
        <dbReference type="ARBA" id="ARBA00022448"/>
    </source>
</evidence>
<dbReference type="Pfam" id="PF02321">
    <property type="entry name" value="OEP"/>
    <property type="match status" value="2"/>
</dbReference>
<comment type="similarity">
    <text evidence="2">Belongs to the outer membrane factor (OMF) (TC 1.B.17) family.</text>
</comment>
<gene>
    <name evidence="10" type="ORF">Q5H93_03235</name>
</gene>
<keyword evidence="9" id="KW-0732">Signal</keyword>
<evidence type="ECO:0000256" key="6">
    <source>
        <dbReference type="ARBA" id="ARBA00023136"/>
    </source>
</evidence>
<comment type="subcellular location">
    <subcellularLocation>
        <location evidence="1">Cell outer membrane</location>
    </subcellularLocation>
</comment>
<sequence length="510" mass="55356">MKTTNKRTSRRAALAGALLAGLLAAPVAQAQTALGGAPAAAAPTGPWTLQAAIDYALAHNLNVRQSQLSAQNNKAVLTQSKAALLPTLNLNGTQTWNYGRNVNPLTYEYENQTIRSNNFSAQSQLVLFQGFQLRNTIKRNDLDYEASLRDIDKARNDLALNVASAYLQLLLSEELIKSNQSRVASSQAQVARTQILLKAGSVAESNLLDSQSQLASDESNVITATNQRDIARLNLVQLLNLDGSAAATFQVDAPQLADPDAEAPYALDLNQTFETAAGTLPEIKAAELRVQSARRGIDLARGGYYPRLSLFGSVVTGFSSSGTSRVLTGDSTATVLPVYQYDPLNPGGTPTLTNFAVVGPTQANYKFLPSGFFDQLSDNVGRTVQFALTIPVLNGLQVRTGVQRAIINEEANRLRAEQARLTLRQSIEQAYVDARAAQQQYAAAKRQVAALTLSQRNAEIRFNNGLLNGTDYNIAKNNLTFAESNRIQAKYSFIFRRKVLDFYQGKPLTL</sequence>
<evidence type="ECO:0000256" key="8">
    <source>
        <dbReference type="SAM" id="Coils"/>
    </source>
</evidence>
<dbReference type="PANTHER" id="PTHR30026">
    <property type="entry name" value="OUTER MEMBRANE PROTEIN TOLC"/>
    <property type="match status" value="1"/>
</dbReference>
<evidence type="ECO:0000256" key="4">
    <source>
        <dbReference type="ARBA" id="ARBA00022452"/>
    </source>
</evidence>
<dbReference type="InterPro" id="IPR003423">
    <property type="entry name" value="OMP_efflux"/>
</dbReference>
<dbReference type="InterPro" id="IPR051906">
    <property type="entry name" value="TolC-like"/>
</dbReference>
<dbReference type="SUPFAM" id="SSF56954">
    <property type="entry name" value="Outer membrane efflux proteins (OEP)"/>
    <property type="match status" value="1"/>
</dbReference>
<evidence type="ECO:0000256" key="9">
    <source>
        <dbReference type="SAM" id="SignalP"/>
    </source>
</evidence>
<keyword evidence="4" id="KW-1134">Transmembrane beta strand</keyword>
<dbReference type="PROSITE" id="PS51318">
    <property type="entry name" value="TAT"/>
    <property type="match status" value="1"/>
</dbReference>
<dbReference type="Gene3D" id="1.20.1600.10">
    <property type="entry name" value="Outer membrane efflux proteins (OEP)"/>
    <property type="match status" value="1"/>
</dbReference>
<dbReference type="InterPro" id="IPR006311">
    <property type="entry name" value="TAT_signal"/>
</dbReference>
<protein>
    <submittedName>
        <fullName evidence="10">TolC family protein</fullName>
    </submittedName>
</protein>
<dbReference type="EMBL" id="JAUQSY010000002">
    <property type="protein sequence ID" value="MDO7873732.1"/>
    <property type="molecule type" value="Genomic_DNA"/>
</dbReference>
<evidence type="ECO:0000256" key="1">
    <source>
        <dbReference type="ARBA" id="ARBA00004442"/>
    </source>
</evidence>
<keyword evidence="5" id="KW-0812">Transmembrane</keyword>
<keyword evidence="7" id="KW-0998">Cell outer membrane</keyword>
<feature type="signal peptide" evidence="9">
    <location>
        <begin position="1"/>
        <end position="30"/>
    </location>
</feature>
<evidence type="ECO:0000313" key="11">
    <source>
        <dbReference type="Proteomes" id="UP001176429"/>
    </source>
</evidence>
<keyword evidence="3" id="KW-0813">Transport</keyword>
<name>A0ABT9B9L8_9BACT</name>
<dbReference type="Proteomes" id="UP001176429">
    <property type="component" value="Unassembled WGS sequence"/>
</dbReference>
<evidence type="ECO:0000256" key="2">
    <source>
        <dbReference type="ARBA" id="ARBA00007613"/>
    </source>
</evidence>
<feature type="chain" id="PRO_5045134024" evidence="9">
    <location>
        <begin position="31"/>
        <end position="510"/>
    </location>
</feature>
<dbReference type="PANTHER" id="PTHR30026:SF20">
    <property type="entry name" value="OUTER MEMBRANE PROTEIN TOLC"/>
    <property type="match status" value="1"/>
</dbReference>
<evidence type="ECO:0000313" key="10">
    <source>
        <dbReference type="EMBL" id="MDO7873732.1"/>
    </source>
</evidence>
<comment type="caution">
    <text evidence="10">The sequence shown here is derived from an EMBL/GenBank/DDBJ whole genome shotgun (WGS) entry which is preliminary data.</text>
</comment>
<proteinExistence type="inferred from homology"/>